<reference evidence="1 2" key="1">
    <citation type="submission" date="2020-02" db="EMBL/GenBank/DDBJ databases">
        <title>Paraburkholderia simonii sp. nov. and Paraburkholderia youngii sp. nov. Brazilian and Mexican Mimosa-associated rhizobia.</title>
        <authorList>
            <person name="Mavima L."/>
            <person name="Beukes C.W."/>
            <person name="Chan W.Y."/>
            <person name="Palmer M."/>
            <person name="De Meyer S.E."/>
            <person name="James E.K."/>
            <person name="Venter S.N."/>
            <person name="Steenkamp E.T."/>
        </authorList>
    </citation>
    <scope>NUCLEOTIDE SEQUENCE [LARGE SCALE GENOMIC DNA]</scope>
    <source>
        <strain evidence="1 2">JPY169</strain>
    </source>
</reference>
<evidence type="ECO:0000313" key="2">
    <source>
        <dbReference type="Proteomes" id="UP000594380"/>
    </source>
</evidence>
<dbReference type="GeneID" id="301100407"/>
<evidence type="ECO:0000313" key="1">
    <source>
        <dbReference type="EMBL" id="NUX99774.1"/>
    </source>
</evidence>
<accession>A0A7Y6JXK0</accession>
<gene>
    <name evidence="1" type="ORF">G5S42_08670</name>
</gene>
<comment type="caution">
    <text evidence="1">The sequence shown here is derived from an EMBL/GenBank/DDBJ whole genome shotgun (WGS) entry which is preliminary data.</text>
</comment>
<sequence length="1370" mass="148771">MAQQSFVLTALPNGYSDDGKQLRLSVFLSPRLDCESDPKRLDSFADWLDWPNSLAKGSLKVSYNHKSVSVAMGGGGSTDRLDPTLGMPDSAVWRALFRADLGVRSYSFTDYSKHTIKTFDATDLGNRVASLYGDLAAKAGDNLPPVSDFVDSRDWGEWMTAVFLLDEIDGDIPGPDSRELNFALQQFSDFHTPLAPAARRQVTRTDDPRIKAAWNEYVSPPMPKPDELAQQLEFHQIVASMGSYPTLLRKLGLVVDLLLSNDFKASNEADLSVQLVFPKGALATHVAGHAAPVTRTLLSAKSFEATSDPGAKYLVKDGLLDLDAKRFTLLQADIDSAGLKAMNFARSLLRRTDPDARVDPVTRQEDAIGAPALRTAGLMLVERERGDWLSSRLAANKDRNASLENQIGGSKSDRVPLHAEDLVRGYRFDIWDATTGAWASLCRRTATYSLGDGKVTVQPAAGEEESTIRLAATTPPDPASTTKVLSLHEALMTWHGWSLAAPLPGQAILPNDAVDQAPDGTQADVPPGVQLTSRFKAVKASLPRLRFGRRYWIRARAVDLAGNSLPFRTGDFGSEQPDAHAQTYLRFEPVAAPVVGLLSDGGAVEAPAEGESMNCMAIRSFNDTPADSDTPSAQQAHRAALPPRVSARDVEHHGMLDHAGRVDPSTFTMLAHDKDRDAQDPDAVLREVTLPMQGPLGGSPSDTTFAVYEDGRAMTYLPDPYAGTVAVRIFSHPNIADDEIILVPFYPGGAWPEAQPFVIEVFDGGAAKPWFDAASRRLRVPLPKGVRARIRLSSTLDDASLANMGIFGWLKAFDQNAQRTRALNGQHWMLTPARELTIVHAVQRPLVAPDISLLQIMKRDLGSTSVRPMMLVNCSLATTDRLDLLARWHEPSDDGAAPGDRQRDDVAFSVKITDSTDYANVQDGNPGGGHPEHSIAGADLVGINALLKGILPKSHEFHDTRYRRIEYAFDATTRFREFMPAAILTGQDDSGATTTTDEHIKVSGSSSVRWIPNSAPPPVPSYLYAVPTFGWRRDEDTDGHAVSERRGGIRVYLDRPWNVSGYGEMLAVVLPPADFTGDPESEPNGHPLKRYATLWGNDPVWDSALVAGIGPRRGDFPLARFAPDASGKWLPPGAPATEADQRPGTFKATGFNPPGVPAGTLKLEVAPHDVFWDADRQLWHCDIEIAATGSYFPLIRLALARYQPISADEAWLSGIVLADFLALAPGRWVAIAATEPRQWQVTVSGTGYASSSGWQEAKSESAAADVVPAKTSVIEVWVERLEPRLGDDFGWQLLTGAVVTPGAGAAATGAPAQVLWNGQVSVPEKDACGHLRLVVAEYEEYVVDGANPYGKVPTRKGRRIVFVEHHALKL</sequence>
<dbReference type="EMBL" id="JAALDK010000001">
    <property type="protein sequence ID" value="NUX99774.1"/>
    <property type="molecule type" value="Genomic_DNA"/>
</dbReference>
<dbReference type="Proteomes" id="UP000594380">
    <property type="component" value="Unassembled WGS sequence"/>
</dbReference>
<protein>
    <submittedName>
        <fullName evidence="1">Uncharacterized protein</fullName>
    </submittedName>
</protein>
<organism evidence="1 2">
    <name type="scientific">Paraburkholderia youngii</name>
    <dbReference type="NCBI Taxonomy" id="2782701"/>
    <lineage>
        <taxon>Bacteria</taxon>
        <taxon>Pseudomonadati</taxon>
        <taxon>Pseudomonadota</taxon>
        <taxon>Betaproteobacteria</taxon>
        <taxon>Burkholderiales</taxon>
        <taxon>Burkholderiaceae</taxon>
        <taxon>Paraburkholderia</taxon>
    </lineage>
</organism>
<dbReference type="RefSeq" id="WP_176106372.1">
    <property type="nucleotide sequence ID" value="NZ_JAALDK010000001.1"/>
</dbReference>
<name>A0A7Y6JXK0_9BURK</name>
<proteinExistence type="predicted"/>